<evidence type="ECO:0000313" key="2">
    <source>
        <dbReference type="EMBL" id="KAH0899725.1"/>
    </source>
</evidence>
<dbReference type="Proteomes" id="UP000824890">
    <property type="component" value="Unassembled WGS sequence"/>
</dbReference>
<feature type="non-terminal residue" evidence="2">
    <location>
        <position position="1"/>
    </location>
</feature>
<name>A0ABQ8B632_BRANA</name>
<gene>
    <name evidence="2" type="ORF">HID58_049293</name>
</gene>
<feature type="transmembrane region" description="Helical" evidence="1">
    <location>
        <begin position="46"/>
        <end position="62"/>
    </location>
</feature>
<keyword evidence="1" id="KW-1133">Transmembrane helix</keyword>
<organism evidence="2 3">
    <name type="scientific">Brassica napus</name>
    <name type="common">Rape</name>
    <dbReference type="NCBI Taxonomy" id="3708"/>
    <lineage>
        <taxon>Eukaryota</taxon>
        <taxon>Viridiplantae</taxon>
        <taxon>Streptophyta</taxon>
        <taxon>Embryophyta</taxon>
        <taxon>Tracheophyta</taxon>
        <taxon>Spermatophyta</taxon>
        <taxon>Magnoliopsida</taxon>
        <taxon>eudicotyledons</taxon>
        <taxon>Gunneridae</taxon>
        <taxon>Pentapetalae</taxon>
        <taxon>rosids</taxon>
        <taxon>malvids</taxon>
        <taxon>Brassicales</taxon>
        <taxon>Brassicaceae</taxon>
        <taxon>Brassiceae</taxon>
        <taxon>Brassica</taxon>
    </lineage>
</organism>
<protein>
    <submittedName>
        <fullName evidence="2">Uncharacterized protein</fullName>
    </submittedName>
</protein>
<proteinExistence type="predicted"/>
<feature type="transmembrane region" description="Helical" evidence="1">
    <location>
        <begin position="6"/>
        <end position="25"/>
    </location>
</feature>
<dbReference type="EMBL" id="JAGKQM010000012">
    <property type="protein sequence ID" value="KAH0899725.1"/>
    <property type="molecule type" value="Genomic_DNA"/>
</dbReference>
<comment type="caution">
    <text evidence="2">The sequence shown here is derived from an EMBL/GenBank/DDBJ whole genome shotgun (WGS) entry which is preliminary data.</text>
</comment>
<keyword evidence="1" id="KW-0812">Transmembrane</keyword>
<reference evidence="2 3" key="1">
    <citation type="submission" date="2021-05" db="EMBL/GenBank/DDBJ databases">
        <title>Genome Assembly of Synthetic Allotetraploid Brassica napus Reveals Homoeologous Exchanges between Subgenomes.</title>
        <authorList>
            <person name="Davis J.T."/>
        </authorList>
    </citation>
    <scope>NUCLEOTIDE SEQUENCE [LARGE SCALE GENOMIC DNA]</scope>
    <source>
        <strain evidence="3">cv. Da-Ae</strain>
        <tissue evidence="2">Seedling</tissue>
    </source>
</reference>
<evidence type="ECO:0000313" key="3">
    <source>
        <dbReference type="Proteomes" id="UP000824890"/>
    </source>
</evidence>
<keyword evidence="3" id="KW-1185">Reference proteome</keyword>
<keyword evidence="1" id="KW-0472">Membrane</keyword>
<evidence type="ECO:0000256" key="1">
    <source>
        <dbReference type="SAM" id="Phobius"/>
    </source>
</evidence>
<accession>A0ABQ8B632</accession>
<sequence>QPLTVVYSSSLVCAVAVDALLLFSLHSWQLEKKCDSSCFLTLNRSSLGFDSLVLIGIARFYLMDL</sequence>